<reference evidence="3 4" key="1">
    <citation type="submission" date="2024-09" db="EMBL/GenBank/DDBJ databases">
        <title>Chromosome-scale assembly of Riccia fluitans.</title>
        <authorList>
            <person name="Paukszto L."/>
            <person name="Sawicki J."/>
            <person name="Karawczyk K."/>
            <person name="Piernik-Szablinska J."/>
            <person name="Szczecinska M."/>
            <person name="Mazdziarz M."/>
        </authorList>
    </citation>
    <scope>NUCLEOTIDE SEQUENCE [LARGE SCALE GENOMIC DNA]</scope>
    <source>
        <strain evidence="3">Rf_01</strain>
        <tissue evidence="3">Aerial parts of the thallus</tissue>
    </source>
</reference>
<feature type="transmembrane region" description="Helical" evidence="1">
    <location>
        <begin position="112"/>
        <end position="136"/>
    </location>
</feature>
<evidence type="ECO:0000313" key="4">
    <source>
        <dbReference type="Proteomes" id="UP001605036"/>
    </source>
</evidence>
<comment type="caution">
    <text evidence="3">The sequence shown here is derived from an EMBL/GenBank/DDBJ whole genome shotgun (WGS) entry which is preliminary data.</text>
</comment>
<keyword evidence="4" id="KW-1185">Reference proteome</keyword>
<dbReference type="EMBL" id="JBHFFA010000007">
    <property type="protein sequence ID" value="KAL2613601.1"/>
    <property type="molecule type" value="Genomic_DNA"/>
</dbReference>
<keyword evidence="1" id="KW-1133">Transmembrane helix</keyword>
<evidence type="ECO:0000256" key="1">
    <source>
        <dbReference type="SAM" id="Phobius"/>
    </source>
</evidence>
<keyword evidence="1" id="KW-0472">Membrane</keyword>
<dbReference type="PANTHER" id="PTHR35288">
    <property type="entry name" value="TAIL FIBER"/>
    <property type="match status" value="1"/>
</dbReference>
<gene>
    <name evidence="3" type="ORF">R1flu_025293</name>
</gene>
<keyword evidence="2" id="KW-0732">Signal</keyword>
<organism evidence="3 4">
    <name type="scientific">Riccia fluitans</name>
    <dbReference type="NCBI Taxonomy" id="41844"/>
    <lineage>
        <taxon>Eukaryota</taxon>
        <taxon>Viridiplantae</taxon>
        <taxon>Streptophyta</taxon>
        <taxon>Embryophyta</taxon>
        <taxon>Marchantiophyta</taxon>
        <taxon>Marchantiopsida</taxon>
        <taxon>Marchantiidae</taxon>
        <taxon>Marchantiales</taxon>
        <taxon>Ricciaceae</taxon>
        <taxon>Riccia</taxon>
    </lineage>
</organism>
<name>A0ABD1Y0D0_9MARC</name>
<proteinExistence type="predicted"/>
<evidence type="ECO:0000313" key="3">
    <source>
        <dbReference type="EMBL" id="KAL2613601.1"/>
    </source>
</evidence>
<evidence type="ECO:0000256" key="2">
    <source>
        <dbReference type="SAM" id="SignalP"/>
    </source>
</evidence>
<feature type="signal peptide" evidence="2">
    <location>
        <begin position="1"/>
        <end position="26"/>
    </location>
</feature>
<feature type="chain" id="PRO_5044742386" evidence="2">
    <location>
        <begin position="27"/>
        <end position="201"/>
    </location>
</feature>
<keyword evidence="1" id="KW-0812">Transmembrane</keyword>
<protein>
    <submittedName>
        <fullName evidence="3">Uncharacterized protein</fullName>
    </submittedName>
</protein>
<accession>A0ABD1Y0D0</accession>
<dbReference type="AlphaFoldDB" id="A0ABD1Y0D0"/>
<dbReference type="Proteomes" id="UP001605036">
    <property type="component" value="Unassembled WGS sequence"/>
</dbReference>
<feature type="transmembrane region" description="Helical" evidence="1">
    <location>
        <begin position="156"/>
        <end position="174"/>
    </location>
</feature>
<sequence length="201" mass="22191">MASSWIQPKAALLFFCLILLQVPLFRVPCNTGSCTTPLQVTMVQVAASGIMPEIMMKVLLYPGAVAHHLYRGESVSSLLSVWNNLMQEYKLKDNTPPEQSFKFRLEVVAGSYFAVGGAVVSLIKPGRMSLFGILLITWGLIKDDLFDNPGKEPSHLVHADLLLFVALVLAVLSIRYDMNKVKRMTTPIAKPLSSSKKSKIN</sequence>
<dbReference type="PANTHER" id="PTHR35288:SF1">
    <property type="entry name" value="TAIL FIBER"/>
    <property type="match status" value="1"/>
</dbReference>